<evidence type="ECO:0000259" key="3">
    <source>
        <dbReference type="Pfam" id="PF00561"/>
    </source>
</evidence>
<keyword evidence="1 4" id="KW-0378">Hydrolase</keyword>
<comment type="similarity">
    <text evidence="2">Belongs to the AB hydrolase superfamily. Epoxide hydrolase family.</text>
</comment>
<organism evidence="4 5">
    <name type="scientific">Mycena albidolilacea</name>
    <dbReference type="NCBI Taxonomy" id="1033008"/>
    <lineage>
        <taxon>Eukaryota</taxon>
        <taxon>Fungi</taxon>
        <taxon>Dikarya</taxon>
        <taxon>Basidiomycota</taxon>
        <taxon>Agaricomycotina</taxon>
        <taxon>Agaricomycetes</taxon>
        <taxon>Agaricomycetidae</taxon>
        <taxon>Agaricales</taxon>
        <taxon>Marasmiineae</taxon>
        <taxon>Mycenaceae</taxon>
        <taxon>Mycena</taxon>
    </lineage>
</organism>
<evidence type="ECO:0000313" key="5">
    <source>
        <dbReference type="Proteomes" id="UP001218218"/>
    </source>
</evidence>
<comment type="caution">
    <text evidence="4">The sequence shown here is derived from an EMBL/GenBank/DDBJ whole genome shotgun (WGS) entry which is preliminary data.</text>
</comment>
<dbReference type="AlphaFoldDB" id="A0AAD7AVD2"/>
<dbReference type="SUPFAM" id="SSF53474">
    <property type="entry name" value="alpha/beta-Hydrolases"/>
    <property type="match status" value="1"/>
</dbReference>
<name>A0AAD7AVD2_9AGAR</name>
<dbReference type="PANTHER" id="PTHR43329">
    <property type="entry name" value="EPOXIDE HYDROLASE"/>
    <property type="match status" value="1"/>
</dbReference>
<feature type="domain" description="AB hydrolase-1" evidence="3">
    <location>
        <begin position="24"/>
        <end position="311"/>
    </location>
</feature>
<dbReference type="InterPro" id="IPR000073">
    <property type="entry name" value="AB_hydrolase_1"/>
</dbReference>
<sequence>MPKLTLSSGHTWAYVDANPQGPVTILCLHGFPDLGYGYRHQIGSWARAGFRVVVPDMLGYGGSSAPIDPAQYTTKRLAQDLATLLTVLGVSRAVVVGHDWGSFAASRLALWHPDRVLALVLMSVPYTPPALAPTSLANVAARAPNFGYQLFLASPEAPRILEANILYFLSLMFRTPSAPTDFTSKGALQAKLASPPSPAIIAATPSVLKGDALRVYTSSFQAGGMTGPTNYYRTTQLRYAEEAHASDASPTSSPTPTSGALRLSPILDVLSIYGTRDATVAPAALKAQRRFVTKLTEIPLEGTGHWVMIQDAKEEPRSFVGDGADPMAEWRERTSAGAWKDGSGDGGAVGRAVLTWLNGLGITDGAEVVKGKL</sequence>
<dbReference type="InterPro" id="IPR000639">
    <property type="entry name" value="Epox_hydrolase-like"/>
</dbReference>
<dbReference type="PRINTS" id="PR00412">
    <property type="entry name" value="EPOXHYDRLASE"/>
</dbReference>
<gene>
    <name evidence="4" type="ORF">DFH08DRAFT_832072</name>
</gene>
<protein>
    <submittedName>
        <fullName evidence="4">Epoxide hydrolase</fullName>
    </submittedName>
</protein>
<dbReference type="Pfam" id="PF00561">
    <property type="entry name" value="Abhydrolase_1"/>
    <property type="match status" value="1"/>
</dbReference>
<reference evidence="4" key="1">
    <citation type="submission" date="2023-03" db="EMBL/GenBank/DDBJ databases">
        <title>Massive genome expansion in bonnet fungi (Mycena s.s.) driven by repeated elements and novel gene families across ecological guilds.</title>
        <authorList>
            <consortium name="Lawrence Berkeley National Laboratory"/>
            <person name="Harder C.B."/>
            <person name="Miyauchi S."/>
            <person name="Viragh M."/>
            <person name="Kuo A."/>
            <person name="Thoen E."/>
            <person name="Andreopoulos B."/>
            <person name="Lu D."/>
            <person name="Skrede I."/>
            <person name="Drula E."/>
            <person name="Henrissat B."/>
            <person name="Morin E."/>
            <person name="Kohler A."/>
            <person name="Barry K."/>
            <person name="LaButti K."/>
            <person name="Morin E."/>
            <person name="Salamov A."/>
            <person name="Lipzen A."/>
            <person name="Mereny Z."/>
            <person name="Hegedus B."/>
            <person name="Baldrian P."/>
            <person name="Stursova M."/>
            <person name="Weitz H."/>
            <person name="Taylor A."/>
            <person name="Grigoriev I.V."/>
            <person name="Nagy L.G."/>
            <person name="Martin F."/>
            <person name="Kauserud H."/>
        </authorList>
    </citation>
    <scope>NUCLEOTIDE SEQUENCE</scope>
    <source>
        <strain evidence="4">CBHHK002</strain>
    </source>
</reference>
<keyword evidence="5" id="KW-1185">Reference proteome</keyword>
<dbReference type="Gene3D" id="3.40.50.1820">
    <property type="entry name" value="alpha/beta hydrolase"/>
    <property type="match status" value="1"/>
</dbReference>
<proteinExistence type="inferred from homology"/>
<evidence type="ECO:0000313" key="4">
    <source>
        <dbReference type="EMBL" id="KAJ7368713.1"/>
    </source>
</evidence>
<dbReference type="EMBL" id="JARIHO010000001">
    <property type="protein sequence ID" value="KAJ7368713.1"/>
    <property type="molecule type" value="Genomic_DNA"/>
</dbReference>
<evidence type="ECO:0000256" key="2">
    <source>
        <dbReference type="ARBA" id="ARBA00038334"/>
    </source>
</evidence>
<dbReference type="Proteomes" id="UP001218218">
    <property type="component" value="Unassembled WGS sequence"/>
</dbReference>
<dbReference type="PRINTS" id="PR00111">
    <property type="entry name" value="ABHYDROLASE"/>
</dbReference>
<accession>A0AAD7AVD2</accession>
<evidence type="ECO:0000256" key="1">
    <source>
        <dbReference type="ARBA" id="ARBA00022801"/>
    </source>
</evidence>
<dbReference type="GO" id="GO:0016787">
    <property type="term" value="F:hydrolase activity"/>
    <property type="evidence" value="ECO:0007669"/>
    <property type="project" value="UniProtKB-KW"/>
</dbReference>
<dbReference type="InterPro" id="IPR029058">
    <property type="entry name" value="AB_hydrolase_fold"/>
</dbReference>